<dbReference type="InterPro" id="IPR002131">
    <property type="entry name" value="Gphrmn_rcpt_fam"/>
</dbReference>
<feature type="domain" description="G-protein coupled receptors family 1 profile" evidence="14">
    <location>
        <begin position="302"/>
        <end position="504"/>
    </location>
</feature>
<keyword evidence="9 13" id="KW-0472">Membrane</keyword>
<feature type="transmembrane region" description="Helical" evidence="13">
    <location>
        <begin position="409"/>
        <end position="431"/>
    </location>
</feature>
<evidence type="ECO:0000256" key="2">
    <source>
        <dbReference type="ARBA" id="ARBA00010663"/>
    </source>
</evidence>
<feature type="transmembrane region" description="Helical" evidence="13">
    <location>
        <begin position="367"/>
        <end position="388"/>
    </location>
</feature>
<dbReference type="InterPro" id="IPR017452">
    <property type="entry name" value="GPCR_Rhodpsn_7TM"/>
</dbReference>
<sequence>MVLAYLLVSYCNGACAPGYHLPQRVSRLGAEWMQSPREFKELEIEGVESNGAVDIQQELGGETSWGCGQSLKGNRRLRLLAEDAFYGLKILNDLDLSQTAITYLPTGGLEDLDTLRIKETESLKIIPSVYSFKAYLAKIEEYCSGQEYDDTGQRHSQGQQRVNRHRRRGKQRQQVSEGITALYTPFLTPTSDQWDPFLKEESQSFGPLSDQEWDKAKEETWMEMTDSDESRDHNPEDGGVFHQTTATLTATKLHALCGNLSVSSTSVHCRPEPNPFNPCEDIMGYTWLRVSVWFVVVTACFGNLAVLLVLLSRTMDVSVPKFLMCHLAFADLCMGVYMLILASMDLHSSSVYFNYAYDWQIGKGCQVAGFITVFASQLSIFTLTILTLERWFAITYAIYLNKRLKLSTAAQIMAGGWTYSLVMAALPLFGISSYSTTSICLPLEVRDVTDVSYLVCLLLMNSLAFLVIAVCYIQIYLSLGQETRRPSHSTKGEMTVAKKMALLVSFGFRVIPRNNDGTLPVIRNIRNPSTHNLSSNTVASYLSTSLVIPSTPADFDILQ</sequence>
<name>A0A7R9FZZ0_TIMSH</name>
<proteinExistence type="inferred from homology"/>
<evidence type="ECO:0000256" key="6">
    <source>
        <dbReference type="ARBA" id="ARBA00022737"/>
    </source>
</evidence>
<feature type="compositionally biased region" description="Basic residues" evidence="12">
    <location>
        <begin position="162"/>
        <end position="171"/>
    </location>
</feature>
<dbReference type="Gene3D" id="3.80.10.10">
    <property type="entry name" value="Ribonuclease Inhibitor"/>
    <property type="match status" value="1"/>
</dbReference>
<evidence type="ECO:0000256" key="7">
    <source>
        <dbReference type="ARBA" id="ARBA00022989"/>
    </source>
</evidence>
<dbReference type="PANTHER" id="PTHR24372:SF74">
    <property type="entry name" value="LP13728P"/>
    <property type="match status" value="1"/>
</dbReference>
<organism evidence="15">
    <name type="scientific">Timema shepardi</name>
    <name type="common">Walking stick</name>
    <dbReference type="NCBI Taxonomy" id="629360"/>
    <lineage>
        <taxon>Eukaryota</taxon>
        <taxon>Metazoa</taxon>
        <taxon>Ecdysozoa</taxon>
        <taxon>Arthropoda</taxon>
        <taxon>Hexapoda</taxon>
        <taxon>Insecta</taxon>
        <taxon>Pterygota</taxon>
        <taxon>Neoptera</taxon>
        <taxon>Polyneoptera</taxon>
        <taxon>Phasmatodea</taxon>
        <taxon>Timematodea</taxon>
        <taxon>Timematoidea</taxon>
        <taxon>Timematidae</taxon>
        <taxon>Timema</taxon>
    </lineage>
</organism>
<evidence type="ECO:0000313" key="15">
    <source>
        <dbReference type="EMBL" id="CAD7261780.1"/>
    </source>
</evidence>
<reference evidence="15" key="1">
    <citation type="submission" date="2020-11" db="EMBL/GenBank/DDBJ databases">
        <authorList>
            <person name="Tran Van P."/>
        </authorList>
    </citation>
    <scope>NUCLEOTIDE SEQUENCE</scope>
</reference>
<feature type="transmembrane region" description="Helical" evidence="13">
    <location>
        <begin position="323"/>
        <end position="344"/>
    </location>
</feature>
<accession>A0A7R9FZZ0</accession>
<evidence type="ECO:0000256" key="10">
    <source>
        <dbReference type="ARBA" id="ARBA00023170"/>
    </source>
</evidence>
<evidence type="ECO:0000256" key="3">
    <source>
        <dbReference type="ARBA" id="ARBA00022475"/>
    </source>
</evidence>
<evidence type="ECO:0000256" key="8">
    <source>
        <dbReference type="ARBA" id="ARBA00023040"/>
    </source>
</evidence>
<gene>
    <name evidence="15" type="ORF">TSIB3V08_LOCUS5906</name>
</gene>
<keyword evidence="4" id="KW-0433">Leucine-rich repeat</keyword>
<keyword evidence="8" id="KW-0297">G-protein coupled receptor</keyword>
<keyword evidence="7 13" id="KW-1133">Transmembrane helix</keyword>
<evidence type="ECO:0000256" key="5">
    <source>
        <dbReference type="ARBA" id="ARBA00022692"/>
    </source>
</evidence>
<dbReference type="InterPro" id="IPR032675">
    <property type="entry name" value="LRR_dom_sf"/>
</dbReference>
<keyword evidence="11" id="KW-0807">Transducer</keyword>
<keyword evidence="5 13" id="KW-0812">Transmembrane</keyword>
<protein>
    <recommendedName>
        <fullName evidence="14">G-protein coupled receptors family 1 profile domain-containing protein</fullName>
    </recommendedName>
</protein>
<evidence type="ECO:0000256" key="12">
    <source>
        <dbReference type="SAM" id="MobiDB-lite"/>
    </source>
</evidence>
<evidence type="ECO:0000256" key="9">
    <source>
        <dbReference type="ARBA" id="ARBA00023136"/>
    </source>
</evidence>
<dbReference type="PRINTS" id="PR00373">
    <property type="entry name" value="GLYCHORMONER"/>
</dbReference>
<dbReference type="PRINTS" id="PR00237">
    <property type="entry name" value="GPCRRHODOPSN"/>
</dbReference>
<comment type="subcellular location">
    <subcellularLocation>
        <location evidence="1">Cell membrane</location>
        <topology evidence="1">Multi-pass membrane protein</topology>
    </subcellularLocation>
</comment>
<dbReference type="Gene3D" id="1.20.1070.10">
    <property type="entry name" value="Rhodopsin 7-helix transmembrane proteins"/>
    <property type="match status" value="1"/>
</dbReference>
<dbReference type="SUPFAM" id="SSF81321">
    <property type="entry name" value="Family A G protein-coupled receptor-like"/>
    <property type="match status" value="1"/>
</dbReference>
<evidence type="ECO:0000259" key="14">
    <source>
        <dbReference type="PROSITE" id="PS50262"/>
    </source>
</evidence>
<feature type="transmembrane region" description="Helical" evidence="13">
    <location>
        <begin position="287"/>
        <end position="311"/>
    </location>
</feature>
<evidence type="ECO:0000256" key="1">
    <source>
        <dbReference type="ARBA" id="ARBA00004651"/>
    </source>
</evidence>
<dbReference type="InterPro" id="IPR000276">
    <property type="entry name" value="GPCR_Rhodpsn"/>
</dbReference>
<dbReference type="GO" id="GO:0005886">
    <property type="term" value="C:plasma membrane"/>
    <property type="evidence" value="ECO:0007669"/>
    <property type="project" value="UniProtKB-SubCell"/>
</dbReference>
<keyword evidence="3" id="KW-1003">Cell membrane</keyword>
<dbReference type="PROSITE" id="PS00237">
    <property type="entry name" value="G_PROTEIN_RECEP_F1_1"/>
    <property type="match status" value="1"/>
</dbReference>
<evidence type="ECO:0000256" key="13">
    <source>
        <dbReference type="SAM" id="Phobius"/>
    </source>
</evidence>
<keyword evidence="6" id="KW-0677">Repeat</keyword>
<dbReference type="AlphaFoldDB" id="A0A7R9FZZ0"/>
<dbReference type="GO" id="GO:0008528">
    <property type="term" value="F:G protein-coupled peptide receptor activity"/>
    <property type="evidence" value="ECO:0007669"/>
    <property type="project" value="TreeGrafter"/>
</dbReference>
<evidence type="ECO:0000256" key="4">
    <source>
        <dbReference type="ARBA" id="ARBA00022614"/>
    </source>
</evidence>
<dbReference type="GO" id="GO:0007189">
    <property type="term" value="P:adenylate cyclase-activating G protein-coupled receptor signaling pathway"/>
    <property type="evidence" value="ECO:0007669"/>
    <property type="project" value="TreeGrafter"/>
</dbReference>
<feature type="transmembrane region" description="Helical" evidence="13">
    <location>
        <begin position="451"/>
        <end position="477"/>
    </location>
</feature>
<dbReference type="PROSITE" id="PS50262">
    <property type="entry name" value="G_PROTEIN_RECEP_F1_2"/>
    <property type="match status" value="1"/>
</dbReference>
<dbReference type="Pfam" id="PF00001">
    <property type="entry name" value="7tm_1"/>
    <property type="match status" value="1"/>
</dbReference>
<dbReference type="PANTHER" id="PTHR24372">
    <property type="entry name" value="GLYCOPROTEIN HORMONE RECEPTOR"/>
    <property type="match status" value="1"/>
</dbReference>
<dbReference type="GO" id="GO:0016500">
    <property type="term" value="F:protein-hormone receptor activity"/>
    <property type="evidence" value="ECO:0007669"/>
    <property type="project" value="InterPro"/>
</dbReference>
<evidence type="ECO:0000256" key="11">
    <source>
        <dbReference type="ARBA" id="ARBA00023224"/>
    </source>
</evidence>
<keyword evidence="10" id="KW-0675">Receptor</keyword>
<comment type="similarity">
    <text evidence="2">Belongs to the G-protein coupled receptor 1 family.</text>
</comment>
<dbReference type="GO" id="GO:0009755">
    <property type="term" value="P:hormone-mediated signaling pathway"/>
    <property type="evidence" value="ECO:0007669"/>
    <property type="project" value="TreeGrafter"/>
</dbReference>
<dbReference type="EMBL" id="OC002393">
    <property type="protein sequence ID" value="CAD7261780.1"/>
    <property type="molecule type" value="Genomic_DNA"/>
</dbReference>
<feature type="region of interest" description="Disordered" evidence="12">
    <location>
        <begin position="148"/>
        <end position="174"/>
    </location>
</feature>